<sequence>MEELITQGKAFFDAYGLWIAVGSIAMFVISLASIPFIVARIPADYFHHHNRHKLDGDLRHPLVKLMLVILKNMLGAILLVAGFIMLFTPGQGLLCILFGLMIMNYPGKYRLECWIIGRPLILNAVNKMREKHGQPPLLPPELN</sequence>
<keyword evidence="3" id="KW-1185">Reference proteome</keyword>
<reference evidence="2 3" key="1">
    <citation type="submission" date="2016-12" db="EMBL/GenBank/DDBJ databases">
        <title>Isolation and genomic insights into novel planktonic Zetaproteobacteria from stratified waters of the Chesapeake Bay.</title>
        <authorList>
            <person name="McAllister S.M."/>
            <person name="Kato S."/>
            <person name="Chan C.S."/>
            <person name="Chiu B.K."/>
            <person name="Field E.K."/>
        </authorList>
    </citation>
    <scope>NUCLEOTIDE SEQUENCE [LARGE SCALE GENOMIC DNA]</scope>
    <source>
        <strain evidence="2 3">CP-5</strain>
    </source>
</reference>
<gene>
    <name evidence="2" type="ORF">Ga0123461_2427</name>
</gene>
<accession>A0A2K8L972</accession>
<proteinExistence type="predicted"/>
<keyword evidence="1" id="KW-0472">Membrane</keyword>
<name>A0A2K8L972_MARES</name>
<dbReference type="AlphaFoldDB" id="A0A2K8L972"/>
<dbReference type="OrthoDB" id="9800130at2"/>
<dbReference type="EMBL" id="CP018799">
    <property type="protein sequence ID" value="ATX80826.1"/>
    <property type="molecule type" value="Genomic_DNA"/>
</dbReference>
<keyword evidence="1" id="KW-1133">Transmembrane helix</keyword>
<dbReference type="InterPro" id="IPR019099">
    <property type="entry name" value="Uncharacterised_PGPGW_TM"/>
</dbReference>
<dbReference type="Pfam" id="PF09656">
    <property type="entry name" value="PGPGW"/>
    <property type="match status" value="1"/>
</dbReference>
<organism evidence="2 3">
    <name type="scientific">Mariprofundus aestuarium</name>
    <dbReference type="NCBI Taxonomy" id="1921086"/>
    <lineage>
        <taxon>Bacteria</taxon>
        <taxon>Pseudomonadati</taxon>
        <taxon>Pseudomonadota</taxon>
        <taxon>Candidatius Mariprofundia</taxon>
        <taxon>Mariprofundales</taxon>
        <taxon>Mariprofundaceae</taxon>
        <taxon>Mariprofundus</taxon>
    </lineage>
</organism>
<dbReference type="KEGG" id="maes:Ga0123461_2427"/>
<protein>
    <submittedName>
        <fullName evidence="2">Transmembrane protein (PGPGW)</fullName>
    </submittedName>
</protein>
<feature type="transmembrane region" description="Helical" evidence="1">
    <location>
        <begin position="15"/>
        <end position="41"/>
    </location>
</feature>
<dbReference type="Proteomes" id="UP000231701">
    <property type="component" value="Chromosome"/>
</dbReference>
<keyword evidence="1 2" id="KW-0812">Transmembrane</keyword>
<evidence type="ECO:0000256" key="1">
    <source>
        <dbReference type="SAM" id="Phobius"/>
    </source>
</evidence>
<evidence type="ECO:0000313" key="2">
    <source>
        <dbReference type="EMBL" id="ATX80826.1"/>
    </source>
</evidence>
<dbReference type="RefSeq" id="WP_100278552.1">
    <property type="nucleotide sequence ID" value="NZ_CP018799.1"/>
</dbReference>
<evidence type="ECO:0000313" key="3">
    <source>
        <dbReference type="Proteomes" id="UP000231701"/>
    </source>
</evidence>